<keyword evidence="3" id="KW-0396">Initiation factor</keyword>
<reference evidence="3 4" key="1">
    <citation type="submission" date="2017-05" db="EMBL/GenBank/DDBJ databases">
        <title>Draft genome sequence of Elsinoe australis.</title>
        <authorList>
            <person name="Cheng Q."/>
        </authorList>
    </citation>
    <scope>NUCLEOTIDE SEQUENCE [LARGE SCALE GENOMIC DNA]</scope>
    <source>
        <strain evidence="3 4">NL1</strain>
    </source>
</reference>
<keyword evidence="3" id="KW-0648">Protein biosynthesis</keyword>
<evidence type="ECO:0000256" key="1">
    <source>
        <dbReference type="SAM" id="MobiDB-lite"/>
    </source>
</evidence>
<evidence type="ECO:0000313" key="3">
    <source>
        <dbReference type="EMBL" id="PSK46319.1"/>
    </source>
</evidence>
<feature type="compositionally biased region" description="Low complexity" evidence="1">
    <location>
        <begin position="100"/>
        <end position="126"/>
    </location>
</feature>
<dbReference type="EMBL" id="NHZQ01000236">
    <property type="protein sequence ID" value="PSK46319.1"/>
    <property type="molecule type" value="Genomic_DNA"/>
</dbReference>
<name>A0A2P7ZDN3_9PEZI</name>
<dbReference type="Proteomes" id="UP000243723">
    <property type="component" value="Unassembled WGS sequence"/>
</dbReference>
<protein>
    <submittedName>
        <fullName evidence="3">Eukaryotic translation initiation factor 3 subunit M</fullName>
    </submittedName>
</protein>
<feature type="compositionally biased region" description="Polar residues" evidence="1">
    <location>
        <begin position="127"/>
        <end position="137"/>
    </location>
</feature>
<proteinExistence type="predicted"/>
<feature type="transmembrane region" description="Helical" evidence="2">
    <location>
        <begin position="6"/>
        <end position="30"/>
    </location>
</feature>
<keyword evidence="2" id="KW-1133">Transmembrane helix</keyword>
<sequence>MGALKNLFPLVVLFTIVGVGSYFGYQIYLWSNDLADRGKQKMEKKNIVFTKDGVKVGVKELSAEESADRQQNYLVKAWNYSSMPAYKSMFWNKEEQARQKALAKQAKSSGSSSGTSSPSVSRASTGQTSIHTASNARPTAHRGVSNPGAFPD</sequence>
<keyword evidence="4" id="KW-1185">Reference proteome</keyword>
<comment type="caution">
    <text evidence="3">The sequence shown here is derived from an EMBL/GenBank/DDBJ whole genome shotgun (WGS) entry which is preliminary data.</text>
</comment>
<dbReference type="PANTHER" id="PTHR42077:SF1">
    <property type="entry name" value="YALI0F30239P"/>
    <property type="match status" value="1"/>
</dbReference>
<evidence type="ECO:0000256" key="2">
    <source>
        <dbReference type="SAM" id="Phobius"/>
    </source>
</evidence>
<gene>
    <name evidence="3" type="ORF">B9Z65_5287</name>
</gene>
<dbReference type="AlphaFoldDB" id="A0A2P7ZDN3"/>
<accession>A0A2P7ZDN3</accession>
<organism evidence="3 4">
    <name type="scientific">Elsinoe australis</name>
    <dbReference type="NCBI Taxonomy" id="40998"/>
    <lineage>
        <taxon>Eukaryota</taxon>
        <taxon>Fungi</taxon>
        <taxon>Dikarya</taxon>
        <taxon>Ascomycota</taxon>
        <taxon>Pezizomycotina</taxon>
        <taxon>Dothideomycetes</taxon>
        <taxon>Dothideomycetidae</taxon>
        <taxon>Myriangiales</taxon>
        <taxon>Elsinoaceae</taxon>
        <taxon>Elsinoe</taxon>
    </lineage>
</organism>
<evidence type="ECO:0000313" key="4">
    <source>
        <dbReference type="Proteomes" id="UP000243723"/>
    </source>
</evidence>
<keyword evidence="2" id="KW-0812">Transmembrane</keyword>
<keyword evidence="2" id="KW-0472">Membrane</keyword>
<dbReference type="GO" id="GO:0003743">
    <property type="term" value="F:translation initiation factor activity"/>
    <property type="evidence" value="ECO:0007669"/>
    <property type="project" value="UniProtKB-KW"/>
</dbReference>
<dbReference type="PANTHER" id="PTHR42077">
    <property type="entry name" value="YALI0F30239P"/>
    <property type="match status" value="1"/>
</dbReference>
<dbReference type="OrthoDB" id="4083871at2759"/>
<feature type="region of interest" description="Disordered" evidence="1">
    <location>
        <begin position="100"/>
        <end position="152"/>
    </location>
</feature>